<evidence type="ECO:0000313" key="2">
    <source>
        <dbReference type="EMBL" id="KAH7119797.1"/>
    </source>
</evidence>
<accession>A0A9P9DIU7</accession>
<feature type="compositionally biased region" description="Basic and acidic residues" evidence="1">
    <location>
        <begin position="266"/>
        <end position="280"/>
    </location>
</feature>
<proteinExistence type="predicted"/>
<name>A0A9P9DIU7_9PLEO</name>
<feature type="region of interest" description="Disordered" evidence="1">
    <location>
        <begin position="87"/>
        <end position="160"/>
    </location>
</feature>
<reference evidence="2" key="1">
    <citation type="journal article" date="2021" name="Nat. Commun.">
        <title>Genetic determinants of endophytism in the Arabidopsis root mycobiome.</title>
        <authorList>
            <person name="Mesny F."/>
            <person name="Miyauchi S."/>
            <person name="Thiergart T."/>
            <person name="Pickel B."/>
            <person name="Atanasova L."/>
            <person name="Karlsson M."/>
            <person name="Huettel B."/>
            <person name="Barry K.W."/>
            <person name="Haridas S."/>
            <person name="Chen C."/>
            <person name="Bauer D."/>
            <person name="Andreopoulos W."/>
            <person name="Pangilinan J."/>
            <person name="LaButti K."/>
            <person name="Riley R."/>
            <person name="Lipzen A."/>
            <person name="Clum A."/>
            <person name="Drula E."/>
            <person name="Henrissat B."/>
            <person name="Kohler A."/>
            <person name="Grigoriev I.V."/>
            <person name="Martin F.M."/>
            <person name="Hacquard S."/>
        </authorList>
    </citation>
    <scope>NUCLEOTIDE SEQUENCE</scope>
    <source>
        <strain evidence="2">MPI-CAGE-CH-0243</strain>
    </source>
</reference>
<feature type="compositionally biased region" description="Low complexity" evidence="1">
    <location>
        <begin position="111"/>
        <end position="120"/>
    </location>
</feature>
<organism evidence="2 3">
    <name type="scientific">Dendryphion nanum</name>
    <dbReference type="NCBI Taxonomy" id="256645"/>
    <lineage>
        <taxon>Eukaryota</taxon>
        <taxon>Fungi</taxon>
        <taxon>Dikarya</taxon>
        <taxon>Ascomycota</taxon>
        <taxon>Pezizomycotina</taxon>
        <taxon>Dothideomycetes</taxon>
        <taxon>Pleosporomycetidae</taxon>
        <taxon>Pleosporales</taxon>
        <taxon>Torulaceae</taxon>
        <taxon>Dendryphion</taxon>
    </lineage>
</organism>
<protein>
    <submittedName>
        <fullName evidence="2">Uncharacterized protein</fullName>
    </submittedName>
</protein>
<feature type="region of interest" description="Disordered" evidence="1">
    <location>
        <begin position="247"/>
        <end position="298"/>
    </location>
</feature>
<gene>
    <name evidence="2" type="ORF">B0J11DRAFT_534649</name>
</gene>
<comment type="caution">
    <text evidence="2">The sequence shown here is derived from an EMBL/GenBank/DDBJ whole genome shotgun (WGS) entry which is preliminary data.</text>
</comment>
<dbReference type="AlphaFoldDB" id="A0A9P9DIU7"/>
<sequence length="361" mass="38464">MDCTTVVDKFNIIQIHTAKCSKCDKRNKEKMRRCPGCTFQICQPCFHAQNGQPLHHGNSSLRFAALATPPRRSPASRRIHGAGVAAGNGEVANQDAGPNAVPTGKGLRPDGIGALDANAGAGAGPESSSPMTVNAETNAANAQAPSNPPMKETPPQNLFGSEKRACTITAKKTAAGKRTATAMNSDSDEYFPTTASANTDSKRCKSIAQNTPAVGQQIRLPACSPRRQTRAANTKVYFVDMPSPHGLAPAAGSRNDAPLTTGYDSESDHDHDHRGERSSLVKEGLAPKPSSTRKVKKSVKGRRYIPLYQPRFPSSAPLGSIQQLLEEAGVNTADKPYIEHPLSRHMPVTQNPVTGFELLSI</sequence>
<dbReference type="OrthoDB" id="4755622at2759"/>
<evidence type="ECO:0000256" key="1">
    <source>
        <dbReference type="SAM" id="MobiDB-lite"/>
    </source>
</evidence>
<dbReference type="Proteomes" id="UP000700596">
    <property type="component" value="Unassembled WGS sequence"/>
</dbReference>
<keyword evidence="3" id="KW-1185">Reference proteome</keyword>
<evidence type="ECO:0000313" key="3">
    <source>
        <dbReference type="Proteomes" id="UP000700596"/>
    </source>
</evidence>
<dbReference type="EMBL" id="JAGMWT010000011">
    <property type="protein sequence ID" value="KAH7119797.1"/>
    <property type="molecule type" value="Genomic_DNA"/>
</dbReference>
<feature type="compositionally biased region" description="Polar residues" evidence="1">
    <location>
        <begin position="126"/>
        <end position="137"/>
    </location>
</feature>